<dbReference type="InterPro" id="IPR036021">
    <property type="entry name" value="Tungsten_al_ferr_oxy-like_C"/>
</dbReference>
<dbReference type="InterPro" id="IPR001203">
    <property type="entry name" value="OxRdtase_Ald_Fedxn_C"/>
</dbReference>
<organism evidence="2">
    <name type="scientific">marine sediment metagenome</name>
    <dbReference type="NCBI Taxonomy" id="412755"/>
    <lineage>
        <taxon>unclassified sequences</taxon>
        <taxon>metagenomes</taxon>
        <taxon>ecological metagenomes</taxon>
    </lineage>
</organism>
<dbReference type="SUPFAM" id="SSF48310">
    <property type="entry name" value="Aldehyde ferredoxin oxidoreductase, C-terminal domains"/>
    <property type="match status" value="1"/>
</dbReference>
<comment type="caution">
    <text evidence="2">The sequence shown here is derived from an EMBL/GenBank/DDBJ whole genome shotgun (WGS) entry which is preliminary data.</text>
</comment>
<protein>
    <recommendedName>
        <fullName evidence="1">Aldehyde ferredoxin oxidoreductase C-terminal domain-containing protein</fullName>
    </recommendedName>
</protein>
<gene>
    <name evidence="2" type="ORF">S01H1_65390</name>
</gene>
<accession>X0YIP4</accession>
<evidence type="ECO:0000313" key="2">
    <source>
        <dbReference type="EMBL" id="GAG36696.1"/>
    </source>
</evidence>
<proteinExistence type="predicted"/>
<sequence>YYVLLGVPLEEIGIKNIDKYNDNEEMAEVCSLIMDYRALYSSMIMCSFCNPLPSHNAELIQNTVGIKFGLEEVKLYGERIANMKRLFNIKMGLTPKDDRLPKILTRPFNSGGSAGKTPDFAKLKELFYKFRDWELNTGKPSKDKLNQLGLDTL</sequence>
<dbReference type="InterPro" id="IPR013985">
    <property type="entry name" value="Ald_Fedxn_OxRdtase_dom3"/>
</dbReference>
<dbReference type="InterPro" id="IPR051919">
    <property type="entry name" value="W-dependent_AOR"/>
</dbReference>
<dbReference type="Gene3D" id="1.10.599.10">
    <property type="entry name" value="Aldehyde Ferredoxin Oxidoreductase Protein, subunit A, domain 3"/>
    <property type="match status" value="1"/>
</dbReference>
<evidence type="ECO:0000259" key="1">
    <source>
        <dbReference type="Pfam" id="PF01314"/>
    </source>
</evidence>
<reference evidence="2" key="1">
    <citation type="journal article" date="2014" name="Front. Microbiol.">
        <title>High frequency of phylogenetically diverse reductive dehalogenase-homologous genes in deep subseafloor sedimentary metagenomes.</title>
        <authorList>
            <person name="Kawai M."/>
            <person name="Futagami T."/>
            <person name="Toyoda A."/>
            <person name="Takaki Y."/>
            <person name="Nishi S."/>
            <person name="Hori S."/>
            <person name="Arai W."/>
            <person name="Tsubouchi T."/>
            <person name="Morono Y."/>
            <person name="Uchiyama I."/>
            <person name="Ito T."/>
            <person name="Fujiyama A."/>
            <person name="Inagaki F."/>
            <person name="Takami H."/>
        </authorList>
    </citation>
    <scope>NUCLEOTIDE SEQUENCE</scope>
    <source>
        <strain evidence="2">Expedition CK06-06</strain>
    </source>
</reference>
<dbReference type="EMBL" id="BARS01043164">
    <property type="protein sequence ID" value="GAG36696.1"/>
    <property type="molecule type" value="Genomic_DNA"/>
</dbReference>
<feature type="domain" description="Aldehyde ferredoxin oxidoreductase C-terminal" evidence="1">
    <location>
        <begin position="15"/>
        <end position="150"/>
    </location>
</feature>
<feature type="non-terminal residue" evidence="2">
    <location>
        <position position="1"/>
    </location>
</feature>
<dbReference type="GO" id="GO:0016625">
    <property type="term" value="F:oxidoreductase activity, acting on the aldehyde or oxo group of donors, iron-sulfur protein as acceptor"/>
    <property type="evidence" value="ECO:0007669"/>
    <property type="project" value="InterPro"/>
</dbReference>
<dbReference type="Pfam" id="PF01314">
    <property type="entry name" value="AFOR_C"/>
    <property type="match status" value="1"/>
</dbReference>
<dbReference type="GO" id="GO:0051536">
    <property type="term" value="F:iron-sulfur cluster binding"/>
    <property type="evidence" value="ECO:0007669"/>
    <property type="project" value="InterPro"/>
</dbReference>
<dbReference type="PANTHER" id="PTHR30038:SF0">
    <property type="entry name" value="TUNGSTEN-CONTAINING ALDEHYDE FERREDOXIN OXIDOREDUCTASE"/>
    <property type="match status" value="1"/>
</dbReference>
<dbReference type="AlphaFoldDB" id="X0YIP4"/>
<dbReference type="PANTHER" id="PTHR30038">
    <property type="entry name" value="ALDEHYDE FERREDOXIN OXIDOREDUCTASE"/>
    <property type="match status" value="1"/>
</dbReference>
<dbReference type="GO" id="GO:0009055">
    <property type="term" value="F:electron transfer activity"/>
    <property type="evidence" value="ECO:0007669"/>
    <property type="project" value="InterPro"/>
</dbReference>
<name>X0YIP4_9ZZZZ</name>